<organism evidence="2 3">
    <name type="scientific">Leeuwenhoekiella nanhaiensis</name>
    <dbReference type="NCBI Taxonomy" id="1655491"/>
    <lineage>
        <taxon>Bacteria</taxon>
        <taxon>Pseudomonadati</taxon>
        <taxon>Bacteroidota</taxon>
        <taxon>Flavobacteriia</taxon>
        <taxon>Flavobacteriales</taxon>
        <taxon>Flavobacteriaceae</taxon>
        <taxon>Leeuwenhoekiella</taxon>
    </lineage>
</organism>
<comment type="caution">
    <text evidence="2">The sequence shown here is derived from an EMBL/GenBank/DDBJ whole genome shotgun (WGS) entry which is preliminary data.</text>
</comment>
<evidence type="ECO:0000313" key="2">
    <source>
        <dbReference type="EMBL" id="PHQ29171.1"/>
    </source>
</evidence>
<dbReference type="AlphaFoldDB" id="A0A2G1VQX9"/>
<evidence type="ECO:0000259" key="1">
    <source>
        <dbReference type="Pfam" id="PF08874"/>
    </source>
</evidence>
<keyword evidence="3" id="KW-1185">Reference proteome</keyword>
<proteinExistence type="predicted"/>
<evidence type="ECO:0000313" key="3">
    <source>
        <dbReference type="Proteomes" id="UP000229433"/>
    </source>
</evidence>
<protein>
    <submittedName>
        <fullName evidence="2">DUF1835 domain-containing protein</fullName>
    </submittedName>
</protein>
<name>A0A2G1VQX9_9FLAO</name>
<dbReference type="EMBL" id="NQXA01000008">
    <property type="protein sequence ID" value="PHQ29171.1"/>
    <property type="molecule type" value="Genomic_DNA"/>
</dbReference>
<dbReference type="OrthoDB" id="127805at2"/>
<dbReference type="InterPro" id="IPR014973">
    <property type="entry name" value="DUF1835"/>
</dbReference>
<feature type="domain" description="DUF1835" evidence="1">
    <location>
        <begin position="7"/>
        <end position="93"/>
    </location>
</feature>
<gene>
    <name evidence="2" type="ORF">CJ305_11215</name>
</gene>
<accession>A0A2G1VQX9</accession>
<reference evidence="2 3" key="1">
    <citation type="submission" date="2017-08" db="EMBL/GenBank/DDBJ databases">
        <title>The whole genome shortgun sequences of strain Leeuwenhoekiella nanhaiensis G18 from the South China Sea.</title>
        <authorList>
            <person name="Liu Q."/>
        </authorList>
    </citation>
    <scope>NUCLEOTIDE SEQUENCE [LARGE SCALE GENOMIC DNA]</scope>
    <source>
        <strain evidence="2 3">G18</strain>
    </source>
</reference>
<sequence length="311" mass="36016">MNSNTLHITNGDMVLKRLDALNFNGDRIVWREMLCEGPTVEEVGSEQFVEARKHFLKENYNITEADYEEKFVAELNKLAAINGYDKIVLWFEFDLFCHVNMLAAISYLIQNKKVMPIYVVCSGWVDGELQLKGLSELTDEQFIKHYENKLKLAPEDLAVAHHIWQLYCDEKPIELKAEITKSSNFKYLSSCLRAHVERFPNSKTGLNTLETNILKLIDLHEVSSEHQLCGYALKYQGYYGYGDMQIERMIKALKPFFKMHEGKLVLNTKGQAVLDGSQNFYDALKDQSFYGGTHKYDFLYNSNNHELVRSH</sequence>
<dbReference type="Pfam" id="PF08874">
    <property type="entry name" value="DUF1835"/>
    <property type="match status" value="1"/>
</dbReference>
<dbReference type="Proteomes" id="UP000229433">
    <property type="component" value="Unassembled WGS sequence"/>
</dbReference>
<dbReference type="RefSeq" id="WP_099646373.1">
    <property type="nucleotide sequence ID" value="NZ_KZ319291.1"/>
</dbReference>